<evidence type="ECO:0000259" key="7">
    <source>
        <dbReference type="Pfam" id="PF00108"/>
    </source>
</evidence>
<comment type="pathway">
    <text evidence="1">Lipid metabolism.</text>
</comment>
<comment type="similarity">
    <text evidence="2 6">Belongs to the thiolase-like superfamily. Thiolase family.</text>
</comment>
<dbReference type="EMBL" id="GBGD01001731">
    <property type="protein sequence ID" value="JAC87158.1"/>
    <property type="molecule type" value="mRNA"/>
</dbReference>
<dbReference type="FunFam" id="3.40.47.10:FF:000010">
    <property type="entry name" value="Acetyl-CoA acetyltransferase (Thiolase)"/>
    <property type="match status" value="1"/>
</dbReference>
<reference evidence="9" key="1">
    <citation type="journal article" date="2015" name="J. Med. Entomol.">
        <title>A Deep Insight Into the Sialotranscriptome of the Chagas Disease Vector, Panstrongylus megistus (Hemiptera: Heteroptera).</title>
        <authorList>
            <person name="Ribeiro J.M."/>
            <person name="Schwarz A."/>
            <person name="Francischetti I.M."/>
        </authorList>
    </citation>
    <scope>NUCLEOTIDE SEQUENCE</scope>
    <source>
        <tissue evidence="9">Salivary glands</tissue>
    </source>
</reference>
<keyword evidence="3 6" id="KW-0808">Transferase</keyword>
<dbReference type="InterPro" id="IPR020615">
    <property type="entry name" value="Thiolase_acyl_enz_int_AS"/>
</dbReference>
<feature type="active site" description="Acyl-thioester intermediate" evidence="5">
    <location>
        <position position="91"/>
    </location>
</feature>
<evidence type="ECO:0000256" key="6">
    <source>
        <dbReference type="RuleBase" id="RU003557"/>
    </source>
</evidence>
<evidence type="ECO:0000256" key="1">
    <source>
        <dbReference type="ARBA" id="ARBA00005189"/>
    </source>
</evidence>
<dbReference type="Pfam" id="PF02803">
    <property type="entry name" value="Thiolase_C"/>
    <property type="match status" value="1"/>
</dbReference>
<dbReference type="PANTHER" id="PTHR18919:SF107">
    <property type="entry name" value="ACETYL-COA ACETYLTRANSFERASE, CYTOSOLIC"/>
    <property type="match status" value="1"/>
</dbReference>
<dbReference type="Gene3D" id="3.40.47.10">
    <property type="match status" value="2"/>
</dbReference>
<evidence type="ECO:0000256" key="5">
    <source>
        <dbReference type="PIRSR" id="PIRSR000429-1"/>
    </source>
</evidence>
<keyword evidence="4 6" id="KW-0012">Acyltransferase</keyword>
<name>A0A069DST9_9HEMI</name>
<dbReference type="PROSITE" id="PS00099">
    <property type="entry name" value="THIOLASE_3"/>
    <property type="match status" value="1"/>
</dbReference>
<dbReference type="NCBIfam" id="TIGR01930">
    <property type="entry name" value="AcCoA-C-Actrans"/>
    <property type="match status" value="1"/>
</dbReference>
<dbReference type="InterPro" id="IPR002155">
    <property type="entry name" value="Thiolase"/>
</dbReference>
<evidence type="ECO:0000256" key="3">
    <source>
        <dbReference type="ARBA" id="ARBA00022679"/>
    </source>
</evidence>
<dbReference type="PROSITE" id="PS00098">
    <property type="entry name" value="THIOLASE_1"/>
    <property type="match status" value="1"/>
</dbReference>
<dbReference type="PIRSF" id="PIRSF000429">
    <property type="entry name" value="Ac-CoA_Ac_transf"/>
    <property type="match status" value="1"/>
</dbReference>
<evidence type="ECO:0000313" key="9">
    <source>
        <dbReference type="EMBL" id="JAC87158.1"/>
    </source>
</evidence>
<protein>
    <submittedName>
        <fullName evidence="9">Putative 3-oxoacyl coa thiolase</fullName>
    </submittedName>
</protein>
<evidence type="ECO:0000256" key="2">
    <source>
        <dbReference type="ARBA" id="ARBA00010982"/>
    </source>
</evidence>
<dbReference type="GO" id="GO:0003988">
    <property type="term" value="F:acetyl-CoA C-acyltransferase activity"/>
    <property type="evidence" value="ECO:0007669"/>
    <property type="project" value="UniProtKB-ARBA"/>
</dbReference>
<sequence length="395" mass="41109">MSEISTVVIVGAVRTPIGSLCGSLSSLKASDLGSIVIKEVLKKTSLDPEEVSEVIMGQALMAGEGQNPARQAAMKANIPFSVPAFTVNHLCGSGLKSVVLGYQSIIAGDSKVVICGGQECMSRAPHCIYMRSPNKMGDATLKDTLLSDGLNDAFHNIHMGMTAENIAREKNISRSDQDTFAAKSQQKAELAKLAGHFQGEIVPVTIDSRKGPSSLFQDEFPKPGTTVEVLSKLKPAFEKDGTVTAGNSSGINDGAAVLILTTAKEAKSRGLTALGEIVGWSQAGVNPALMGLGPIPAINSLLEKIGWTQEDVDLFELNEAFAAQSLAVIRELNLNEDKVNVSGGAIALGHPIGASGARVLVTLLHGLHRTGKNKGIAALCIGGGQGIAIAVRVPS</sequence>
<dbReference type="InterPro" id="IPR020616">
    <property type="entry name" value="Thiolase_N"/>
</dbReference>
<dbReference type="InterPro" id="IPR016039">
    <property type="entry name" value="Thiolase-like"/>
</dbReference>
<feature type="domain" description="Thiolase N-terminal" evidence="7">
    <location>
        <begin position="7"/>
        <end position="263"/>
    </location>
</feature>
<dbReference type="SUPFAM" id="SSF53901">
    <property type="entry name" value="Thiolase-like"/>
    <property type="match status" value="2"/>
</dbReference>
<dbReference type="InterPro" id="IPR020613">
    <property type="entry name" value="Thiolase_CS"/>
</dbReference>
<feature type="active site" description="Proton acceptor" evidence="5">
    <location>
        <position position="350"/>
    </location>
</feature>
<proteinExistence type="evidence at transcript level"/>
<dbReference type="InterPro" id="IPR020610">
    <property type="entry name" value="Thiolase_AS"/>
</dbReference>
<evidence type="ECO:0000256" key="4">
    <source>
        <dbReference type="ARBA" id="ARBA00023315"/>
    </source>
</evidence>
<dbReference type="PANTHER" id="PTHR18919">
    <property type="entry name" value="ACETYL-COA C-ACYLTRANSFERASE"/>
    <property type="match status" value="1"/>
</dbReference>
<evidence type="ECO:0000259" key="8">
    <source>
        <dbReference type="Pfam" id="PF02803"/>
    </source>
</evidence>
<feature type="domain" description="Thiolase C-terminal" evidence="8">
    <location>
        <begin position="272"/>
        <end position="392"/>
    </location>
</feature>
<accession>A0A069DST9</accession>
<dbReference type="Pfam" id="PF00108">
    <property type="entry name" value="Thiolase_N"/>
    <property type="match status" value="1"/>
</dbReference>
<organism evidence="9">
    <name type="scientific">Panstrongylus megistus</name>
    <dbReference type="NCBI Taxonomy" id="65343"/>
    <lineage>
        <taxon>Eukaryota</taxon>
        <taxon>Metazoa</taxon>
        <taxon>Ecdysozoa</taxon>
        <taxon>Arthropoda</taxon>
        <taxon>Hexapoda</taxon>
        <taxon>Insecta</taxon>
        <taxon>Pterygota</taxon>
        <taxon>Neoptera</taxon>
        <taxon>Paraneoptera</taxon>
        <taxon>Hemiptera</taxon>
        <taxon>Heteroptera</taxon>
        <taxon>Panheteroptera</taxon>
        <taxon>Cimicomorpha</taxon>
        <taxon>Reduviidae</taxon>
        <taxon>Triatominae</taxon>
        <taxon>Panstrongylus</taxon>
    </lineage>
</organism>
<dbReference type="PROSITE" id="PS00737">
    <property type="entry name" value="THIOLASE_2"/>
    <property type="match status" value="1"/>
</dbReference>
<feature type="active site" description="Proton acceptor" evidence="5">
    <location>
        <position position="380"/>
    </location>
</feature>
<dbReference type="InterPro" id="IPR020617">
    <property type="entry name" value="Thiolase_C"/>
</dbReference>
<dbReference type="AlphaFoldDB" id="A0A069DST9"/>
<dbReference type="CDD" id="cd00751">
    <property type="entry name" value="thiolase"/>
    <property type="match status" value="1"/>
</dbReference>